<feature type="transmembrane region" description="Helical" evidence="1">
    <location>
        <begin position="41"/>
        <end position="64"/>
    </location>
</feature>
<feature type="transmembrane region" description="Helical" evidence="1">
    <location>
        <begin position="16"/>
        <end position="35"/>
    </location>
</feature>
<keyword evidence="1" id="KW-1133">Transmembrane helix</keyword>
<comment type="caution">
    <text evidence="2">The sequence shown here is derived from an EMBL/GenBank/DDBJ whole genome shotgun (WGS) entry which is preliminary data.</text>
</comment>
<keyword evidence="1" id="KW-0472">Membrane</keyword>
<keyword evidence="1" id="KW-0812">Transmembrane</keyword>
<dbReference type="EMBL" id="VOIR01000011">
    <property type="protein sequence ID" value="KAA6436438.1"/>
    <property type="molecule type" value="Genomic_DNA"/>
</dbReference>
<evidence type="ECO:0000313" key="2">
    <source>
        <dbReference type="EMBL" id="KAA6436438.1"/>
    </source>
</evidence>
<dbReference type="RefSeq" id="WP_146355194.1">
    <property type="nucleotide sequence ID" value="NZ_VOIR01000011.1"/>
</dbReference>
<organism evidence="2 3">
    <name type="scientific">Agrococcus sediminis</name>
    <dbReference type="NCBI Taxonomy" id="2599924"/>
    <lineage>
        <taxon>Bacteria</taxon>
        <taxon>Bacillati</taxon>
        <taxon>Actinomycetota</taxon>
        <taxon>Actinomycetes</taxon>
        <taxon>Micrococcales</taxon>
        <taxon>Microbacteriaceae</taxon>
        <taxon>Agrococcus</taxon>
    </lineage>
</organism>
<evidence type="ECO:0000256" key="1">
    <source>
        <dbReference type="SAM" id="Phobius"/>
    </source>
</evidence>
<name>A0A5M8QMF1_9MICO</name>
<reference evidence="2 3" key="1">
    <citation type="submission" date="2019-08" db="EMBL/GenBank/DDBJ databases">
        <title>Agrococcus lahaulensis sp. nov., isolated from a cold desert of the Indian Himalayas.</title>
        <authorList>
            <person name="Qu J.H."/>
        </authorList>
    </citation>
    <scope>NUCLEOTIDE SEQUENCE [LARGE SCALE GENOMIC DNA]</scope>
    <source>
        <strain evidence="2 3">NS18</strain>
    </source>
</reference>
<dbReference type="Proteomes" id="UP000323221">
    <property type="component" value="Unassembled WGS sequence"/>
</dbReference>
<sequence>MSNRTDITDRNERGEIDLFTLIFVGIILVLVYLATFTDTDVPALIATFLNGMVEVWATAISTIFGTA</sequence>
<proteinExistence type="predicted"/>
<protein>
    <submittedName>
        <fullName evidence="2">Uncharacterized protein</fullName>
    </submittedName>
</protein>
<evidence type="ECO:0000313" key="3">
    <source>
        <dbReference type="Proteomes" id="UP000323221"/>
    </source>
</evidence>
<keyword evidence="3" id="KW-1185">Reference proteome</keyword>
<accession>A0A5M8QMF1</accession>
<gene>
    <name evidence="2" type="ORF">FQ330_03270</name>
</gene>
<dbReference type="AlphaFoldDB" id="A0A5M8QMF1"/>